<sequence length="101" mass="11048">MTTALCTVDIVSPVCQMTHLDPALAHQTGLDQCVMLGRLCLHSLCLTAQEKEYLVKKGDVVKKLQQENTALELTVHSEAKDTVTEEVRIQHLCVECGPSAS</sequence>
<dbReference type="AlphaFoldDB" id="A0A5B7EHQ9"/>
<evidence type="ECO:0000313" key="2">
    <source>
        <dbReference type="Proteomes" id="UP000324222"/>
    </source>
</evidence>
<name>A0A5B7EHQ9_PORTR</name>
<keyword evidence="2" id="KW-1185">Reference proteome</keyword>
<gene>
    <name evidence="1" type="ORF">E2C01_027039</name>
</gene>
<evidence type="ECO:0000313" key="1">
    <source>
        <dbReference type="EMBL" id="MPC33682.1"/>
    </source>
</evidence>
<dbReference type="EMBL" id="VSRR010002882">
    <property type="protein sequence ID" value="MPC33682.1"/>
    <property type="molecule type" value="Genomic_DNA"/>
</dbReference>
<comment type="caution">
    <text evidence="1">The sequence shown here is derived from an EMBL/GenBank/DDBJ whole genome shotgun (WGS) entry which is preliminary data.</text>
</comment>
<dbReference type="Proteomes" id="UP000324222">
    <property type="component" value="Unassembled WGS sequence"/>
</dbReference>
<proteinExistence type="predicted"/>
<reference evidence="1 2" key="1">
    <citation type="submission" date="2019-05" db="EMBL/GenBank/DDBJ databases">
        <title>Another draft genome of Portunus trituberculatus and its Hox gene families provides insights of decapod evolution.</title>
        <authorList>
            <person name="Jeong J.-H."/>
            <person name="Song I."/>
            <person name="Kim S."/>
            <person name="Choi T."/>
            <person name="Kim D."/>
            <person name="Ryu S."/>
            <person name="Kim W."/>
        </authorList>
    </citation>
    <scope>NUCLEOTIDE SEQUENCE [LARGE SCALE GENOMIC DNA]</scope>
    <source>
        <tissue evidence="1">Muscle</tissue>
    </source>
</reference>
<accession>A0A5B7EHQ9</accession>
<organism evidence="1 2">
    <name type="scientific">Portunus trituberculatus</name>
    <name type="common">Swimming crab</name>
    <name type="synonym">Neptunus trituberculatus</name>
    <dbReference type="NCBI Taxonomy" id="210409"/>
    <lineage>
        <taxon>Eukaryota</taxon>
        <taxon>Metazoa</taxon>
        <taxon>Ecdysozoa</taxon>
        <taxon>Arthropoda</taxon>
        <taxon>Crustacea</taxon>
        <taxon>Multicrustacea</taxon>
        <taxon>Malacostraca</taxon>
        <taxon>Eumalacostraca</taxon>
        <taxon>Eucarida</taxon>
        <taxon>Decapoda</taxon>
        <taxon>Pleocyemata</taxon>
        <taxon>Brachyura</taxon>
        <taxon>Eubrachyura</taxon>
        <taxon>Portunoidea</taxon>
        <taxon>Portunidae</taxon>
        <taxon>Portuninae</taxon>
        <taxon>Portunus</taxon>
    </lineage>
</organism>
<protein>
    <submittedName>
        <fullName evidence="1">Uncharacterized protein</fullName>
    </submittedName>
</protein>